<dbReference type="OrthoDB" id="8827178at2"/>
<keyword evidence="5 9" id="KW-0812">Transmembrane</keyword>
<comment type="subcellular location">
    <subcellularLocation>
        <location evidence="1">Cell inner membrane</location>
        <topology evidence="1">Multi-pass membrane protein</topology>
    </subcellularLocation>
</comment>
<dbReference type="InterPro" id="IPR010771">
    <property type="entry name" value="IgaA"/>
</dbReference>
<dbReference type="Proteomes" id="UP000265619">
    <property type="component" value="Unassembled WGS sequence"/>
</dbReference>
<dbReference type="AlphaFoldDB" id="A0A9X8D5X6"/>
<name>A0A9X8D5X6_9BURK</name>
<protein>
    <recommendedName>
        <fullName evidence="12">Intracellular growth attenuator family protein</fullName>
    </recommendedName>
</protein>
<feature type="transmembrane region" description="Helical" evidence="9">
    <location>
        <begin position="360"/>
        <end position="378"/>
    </location>
</feature>
<dbReference type="Pfam" id="PF07095">
    <property type="entry name" value="IgaA"/>
    <property type="match status" value="2"/>
</dbReference>
<evidence type="ECO:0000256" key="1">
    <source>
        <dbReference type="ARBA" id="ARBA00004429"/>
    </source>
</evidence>
<keyword evidence="7 9" id="KW-0472">Membrane</keyword>
<sequence>MDTIIVVLKVGLLLYAIYSVIVYMSRRSDNRSALKDIRTAPVLRRITDEEKSALQPFLMGQGLTVDDDVRELAGVFMRHGLHAQGGSTEHNTIDDVEVLLPYDAMNYIEAHNQAQVVLSKKGAVVIRLNDFDLLEGRQRAQRQQAQDAQWKRGDVGALPTLEEATPGVPGAALAAGEAAAPASDPAGPFDRYRRGEVDVLGQRTETPEEVASRMGRGGWASAFAWVGAFALLWIATWDATRGAQAYLAGAGLLVGLWAAWLFVRTPAAEAPQPVNRVRGMLNQIAVVNASNASIQNVSLFIGDKLSLTLPAHWRKAEAVPYGEVIEAELRTSDYSAVGFGSKWSVADEWRRFRPVFWGRHLLHLIVGVLALGAVVLSAPDPRGEAALAAQWVMGGSETAVYTDAAQLADKVPAWGRTVRVAGEGRCEIDMNARSQGNDVVPVVDCTRVRWNGSAPVIPAIDVPPSVLALAGPGFIRATENYAAASLIAMMRMQMGQAADPLAVYRARENVPMIVRGFDRSVAMVDAACKDGGGLSPQACENLQRELVRAIDATVEKDGVETPVSTWQMLAASAASDQANASLMVSRRQLAEVQRAVQQAVDSVVAAKIDTARAAIVPASGGVVLASPLRIDEARSRPAEGEEGDRAPPQSDDGADSSLLGSWARLQQHATADGLKRFSLEGLVTASGKDAAGTPQVRIDPTLDASRMATAGAYTLWWLLASALVLANGLLFALRLVQARRRNARLDADIATRPVPGATGLF</sequence>
<comment type="caution">
    <text evidence="10">The sequence shown here is derived from an EMBL/GenBank/DDBJ whole genome shotgun (WGS) entry which is preliminary data.</text>
</comment>
<dbReference type="GO" id="GO:0005886">
    <property type="term" value="C:plasma membrane"/>
    <property type="evidence" value="ECO:0007669"/>
    <property type="project" value="UniProtKB-SubCell"/>
</dbReference>
<evidence type="ECO:0000256" key="8">
    <source>
        <dbReference type="SAM" id="MobiDB-lite"/>
    </source>
</evidence>
<feature type="transmembrane region" description="Helical" evidence="9">
    <location>
        <begin position="715"/>
        <end position="736"/>
    </location>
</feature>
<evidence type="ECO:0000256" key="5">
    <source>
        <dbReference type="ARBA" id="ARBA00022692"/>
    </source>
</evidence>
<proteinExistence type="inferred from homology"/>
<keyword evidence="4" id="KW-0997">Cell inner membrane</keyword>
<feature type="compositionally biased region" description="Low complexity" evidence="8">
    <location>
        <begin position="172"/>
        <end position="188"/>
    </location>
</feature>
<dbReference type="EMBL" id="QXMN01000010">
    <property type="protein sequence ID" value="RIX81244.1"/>
    <property type="molecule type" value="Genomic_DNA"/>
</dbReference>
<evidence type="ECO:0000313" key="11">
    <source>
        <dbReference type="Proteomes" id="UP000265619"/>
    </source>
</evidence>
<evidence type="ECO:0000256" key="4">
    <source>
        <dbReference type="ARBA" id="ARBA00022519"/>
    </source>
</evidence>
<feature type="transmembrane region" description="Helical" evidence="9">
    <location>
        <begin position="6"/>
        <end position="25"/>
    </location>
</feature>
<keyword evidence="6 9" id="KW-1133">Transmembrane helix</keyword>
<reference evidence="10 11" key="1">
    <citation type="submission" date="2018-09" db="EMBL/GenBank/DDBJ databases">
        <title>Acidovorax cavernicola nov. sp. isolated from Gruta de las Maravillas (Aracena, Spain).</title>
        <authorList>
            <person name="Jurado V."/>
            <person name="Gutierrez-Patricio S."/>
            <person name="Gonzalez-Pimentel J.L."/>
            <person name="Miller A.Z."/>
            <person name="Laiz L."/>
            <person name="Saiz-Jimenez C."/>
        </authorList>
    </citation>
    <scope>NUCLEOTIDE SEQUENCE [LARGE SCALE GENOMIC DNA]</scope>
    <source>
        <strain evidence="10 11">1011MAR4D40.2</strain>
    </source>
</reference>
<feature type="region of interest" description="Disordered" evidence="8">
    <location>
        <begin position="634"/>
        <end position="657"/>
    </location>
</feature>
<comment type="similarity">
    <text evidence="2">Belongs to the IgaA family.</text>
</comment>
<dbReference type="RefSeq" id="WP_119553487.1">
    <property type="nucleotide sequence ID" value="NZ_QXMN01000010.1"/>
</dbReference>
<feature type="transmembrane region" description="Helical" evidence="9">
    <location>
        <begin position="219"/>
        <end position="237"/>
    </location>
</feature>
<evidence type="ECO:0000256" key="9">
    <source>
        <dbReference type="SAM" id="Phobius"/>
    </source>
</evidence>
<accession>A0A9X8D5X6</accession>
<keyword evidence="11" id="KW-1185">Reference proteome</keyword>
<feature type="transmembrane region" description="Helical" evidence="9">
    <location>
        <begin position="243"/>
        <end position="263"/>
    </location>
</feature>
<evidence type="ECO:0000256" key="2">
    <source>
        <dbReference type="ARBA" id="ARBA00009494"/>
    </source>
</evidence>
<evidence type="ECO:0008006" key="12">
    <source>
        <dbReference type="Google" id="ProtNLM"/>
    </source>
</evidence>
<evidence type="ECO:0000256" key="6">
    <source>
        <dbReference type="ARBA" id="ARBA00022989"/>
    </source>
</evidence>
<feature type="region of interest" description="Disordered" evidence="8">
    <location>
        <begin position="172"/>
        <end position="191"/>
    </location>
</feature>
<keyword evidence="3" id="KW-1003">Cell membrane</keyword>
<evidence type="ECO:0000313" key="10">
    <source>
        <dbReference type="EMBL" id="RIX81244.1"/>
    </source>
</evidence>
<organism evidence="10 11">
    <name type="scientific">Acidovorax cavernicola</name>
    <dbReference type="NCBI Taxonomy" id="1675792"/>
    <lineage>
        <taxon>Bacteria</taxon>
        <taxon>Pseudomonadati</taxon>
        <taxon>Pseudomonadota</taxon>
        <taxon>Betaproteobacteria</taxon>
        <taxon>Burkholderiales</taxon>
        <taxon>Comamonadaceae</taxon>
        <taxon>Acidovorax</taxon>
    </lineage>
</organism>
<gene>
    <name evidence="10" type="ORF">D3H34_10965</name>
</gene>
<evidence type="ECO:0000256" key="7">
    <source>
        <dbReference type="ARBA" id="ARBA00023136"/>
    </source>
</evidence>
<evidence type="ECO:0000256" key="3">
    <source>
        <dbReference type="ARBA" id="ARBA00022475"/>
    </source>
</evidence>
<feature type="compositionally biased region" description="Basic and acidic residues" evidence="8">
    <location>
        <begin position="634"/>
        <end position="645"/>
    </location>
</feature>